<evidence type="ECO:0000313" key="2">
    <source>
        <dbReference type="Proteomes" id="UP000637239"/>
    </source>
</evidence>
<accession>A0A7R7VLF3</accession>
<dbReference type="Gene3D" id="3.30.710.10">
    <property type="entry name" value="Potassium Channel Kv1.1, Chain A"/>
    <property type="match status" value="2"/>
</dbReference>
<reference evidence="1" key="1">
    <citation type="submission" date="2021-01" db="EMBL/GenBank/DDBJ databases">
        <authorList>
            <consortium name="Aspergillus chevalieri M1 genome sequencing consortium"/>
            <person name="Kazuki M."/>
            <person name="Futagami T."/>
        </authorList>
    </citation>
    <scope>NUCLEOTIDE SEQUENCE</scope>
    <source>
        <strain evidence="1">M1</strain>
    </source>
</reference>
<reference evidence="1" key="2">
    <citation type="submission" date="2021-02" db="EMBL/GenBank/DDBJ databases">
        <title>Aspergillus chevalieri M1 genome sequence.</title>
        <authorList>
            <person name="Kadooka C."/>
            <person name="Mori K."/>
            <person name="Futagami T."/>
        </authorList>
    </citation>
    <scope>NUCLEOTIDE SEQUENCE</scope>
    <source>
        <strain evidence="1">M1</strain>
    </source>
</reference>
<keyword evidence="2" id="KW-1185">Reference proteome</keyword>
<dbReference type="Proteomes" id="UP000637239">
    <property type="component" value="Chromosome 3"/>
</dbReference>
<dbReference type="SUPFAM" id="SSF54695">
    <property type="entry name" value="POZ domain"/>
    <property type="match status" value="1"/>
</dbReference>
<dbReference type="EMBL" id="AP024418">
    <property type="protein sequence ID" value="BCR86064.1"/>
    <property type="molecule type" value="Genomic_DNA"/>
</dbReference>
<dbReference type="PANTHER" id="PTHR31758:SF2">
    <property type="entry name" value="BTB_POZ DOMAIN-CONTAINING PROTEIN YLR108C"/>
    <property type="match status" value="1"/>
</dbReference>
<dbReference type="RefSeq" id="XP_043134586.1">
    <property type="nucleotide sequence ID" value="XM_043276625.1"/>
</dbReference>
<dbReference type="PANTHER" id="PTHR31758">
    <property type="entry name" value="BTB/POZ DOMAIN-CONTAINING PROTEIN YLR108C"/>
    <property type="match status" value="1"/>
</dbReference>
<organism evidence="1 2">
    <name type="scientific">Aspergillus chevalieri</name>
    <name type="common">Eurotium chevalieri</name>
    <dbReference type="NCBI Taxonomy" id="182096"/>
    <lineage>
        <taxon>Eukaryota</taxon>
        <taxon>Fungi</taxon>
        <taxon>Dikarya</taxon>
        <taxon>Ascomycota</taxon>
        <taxon>Pezizomycotina</taxon>
        <taxon>Eurotiomycetes</taxon>
        <taxon>Eurotiomycetidae</taxon>
        <taxon>Eurotiales</taxon>
        <taxon>Aspergillaceae</taxon>
        <taxon>Aspergillus</taxon>
        <taxon>Aspergillus subgen. Aspergillus</taxon>
    </lineage>
</organism>
<dbReference type="InterPro" id="IPR011333">
    <property type="entry name" value="SKP1/BTB/POZ_sf"/>
</dbReference>
<dbReference type="GeneID" id="66980423"/>
<evidence type="ECO:0008006" key="3">
    <source>
        <dbReference type="Google" id="ProtNLM"/>
    </source>
</evidence>
<name>A0A7R7VLF3_ASPCH</name>
<proteinExistence type="predicted"/>
<gene>
    <name evidence="1" type="ORF">ACHE_30051S</name>
</gene>
<sequence>MTTIKQEQCTLPLEKVFSIQIGTELFRLSGASIASDAPSYFSQFFETQLNENGDANLRTLYIDRDPGTFQDIARHLQGMPCPIWMAVVMLTMQDTTSVPRTAESSSSYSQTRNSTAVHLPLYPISLTQIDNIVPRLTSQLFESDIFVQIGGRQFQIPRDIFSSPGDSPNFFSLGFADFFASPSEVFPGLDRTGLLRPPAIQPPSVPNRSGDVFAELLHMLRGYPLEIRSAEHREQLLRDCRYYHLRGLEQRLIPHHISFHPSDEPRSEIIIRLEDLRPSGLDTSLIQSVRDPIWHLKYARPFTNETPHDLIIEIGNTTTTIDWALKLHFHGATRERIKRLIQLVLSKTTLQLPPLLENEDEMNNFWGLFETGITNHTDLTVDGEKADPTTLRIYTSVSLAQSVPPSRKRLRIDEAETMEWFVRRGQWRVVVTETSPPGTKEKEVKVKFVGVKLDVYTKERERNRTRSFLGS</sequence>
<dbReference type="AlphaFoldDB" id="A0A7R7VLF3"/>
<dbReference type="KEGG" id="ache:ACHE_30051S"/>
<evidence type="ECO:0000313" key="1">
    <source>
        <dbReference type="EMBL" id="BCR86064.1"/>
    </source>
</evidence>
<protein>
    <recommendedName>
        <fullName evidence="3">Potassium channel tetramerisation-type BTB domain-containing protein</fullName>
    </recommendedName>
</protein>